<sequence>MNDTVGVSNDTWQWYREVIRSWLEDPGVHVFEGLNMTALKMDEAYMVGSSEINVGVYSVSDDCFRCPFKLQRNISAGEERVWVTNTARRSTWRVYANYTEQYVTAGDTSGLLCQLRPEMGEFGVYRLNASTEGCDIRTVREPVDIYLQM</sequence>
<proteinExistence type="predicted"/>
<organism evidence="1">
    <name type="scientific">Spodoptera frugiperda</name>
    <name type="common">Fall armyworm</name>
    <dbReference type="NCBI Taxonomy" id="7108"/>
    <lineage>
        <taxon>Eukaryota</taxon>
        <taxon>Metazoa</taxon>
        <taxon>Ecdysozoa</taxon>
        <taxon>Arthropoda</taxon>
        <taxon>Hexapoda</taxon>
        <taxon>Insecta</taxon>
        <taxon>Pterygota</taxon>
        <taxon>Neoptera</taxon>
        <taxon>Endopterygota</taxon>
        <taxon>Lepidoptera</taxon>
        <taxon>Glossata</taxon>
        <taxon>Ditrysia</taxon>
        <taxon>Noctuoidea</taxon>
        <taxon>Noctuidae</taxon>
        <taxon>Amphipyrinae</taxon>
        <taxon>Spodoptera</taxon>
    </lineage>
</organism>
<dbReference type="AlphaFoldDB" id="A0A2H1VGV2"/>
<protein>
    <submittedName>
        <fullName evidence="1">SFRICE_000016</fullName>
    </submittedName>
</protein>
<gene>
    <name evidence="1" type="ORF">SFRICE_000016</name>
</gene>
<name>A0A2H1VGV2_SPOFR</name>
<reference evidence="1" key="1">
    <citation type="submission" date="2016-07" db="EMBL/GenBank/DDBJ databases">
        <authorList>
            <person name="Bretaudeau A."/>
        </authorList>
    </citation>
    <scope>NUCLEOTIDE SEQUENCE</scope>
    <source>
        <strain evidence="1">Rice</strain>
        <tissue evidence="1">Whole body</tissue>
    </source>
</reference>
<dbReference type="EMBL" id="ODYU01002500">
    <property type="protein sequence ID" value="SOQ40070.1"/>
    <property type="molecule type" value="Genomic_DNA"/>
</dbReference>
<accession>A0A2H1VGV2</accession>
<dbReference type="OrthoDB" id="2149840at2759"/>
<evidence type="ECO:0000313" key="1">
    <source>
        <dbReference type="EMBL" id="SOQ40070.1"/>
    </source>
</evidence>